<reference evidence="1" key="1">
    <citation type="submission" date="2019-05" db="EMBL/GenBank/DDBJ databases">
        <title>Metatranscriptomic reconstruction reveals RNA viruses with the potential to shape carbon cycling in soil.</title>
        <authorList>
            <person name="Starr E.P."/>
            <person name="Nuccio E."/>
            <person name="Pett-Ridge J."/>
            <person name="Banfield J.F."/>
            <person name="Firestone M.K."/>
        </authorList>
    </citation>
    <scope>NUCLEOTIDE SEQUENCE</scope>
    <source>
        <strain evidence="1">H4_Bulk_46_scaffold_663</strain>
    </source>
</reference>
<sequence>MFSDPQVVTYAAAAKSLPAISRGDAQSEYKLNDSGVIYDLTIAHQFKARNRVSARLRRDSYASDPLAPASNVLASATVSFVIDFPNVGVTGTDAQSLAKALIGFLTDANVLKMVNGET</sequence>
<protein>
    <recommendedName>
        <fullName evidence="2">Coat protein</fullName>
    </recommendedName>
</protein>
<dbReference type="EMBL" id="MN033825">
    <property type="protein sequence ID" value="QDH88077.1"/>
    <property type="molecule type" value="Genomic_RNA"/>
</dbReference>
<evidence type="ECO:0008006" key="2">
    <source>
        <dbReference type="Google" id="ProtNLM"/>
    </source>
</evidence>
<name>A0A514D392_9VIRU</name>
<evidence type="ECO:0000313" key="1">
    <source>
        <dbReference type="EMBL" id="QDH88077.1"/>
    </source>
</evidence>
<accession>A0A514D392</accession>
<dbReference type="Gene3D" id="2.40.160.220">
    <property type="match status" value="1"/>
</dbReference>
<gene>
    <name evidence="1" type="ORF">H4Bulk46663_000002</name>
</gene>
<proteinExistence type="predicted"/>
<organism evidence="1">
    <name type="scientific">Leviviridae sp</name>
    <dbReference type="NCBI Taxonomy" id="2027243"/>
    <lineage>
        <taxon>Viruses</taxon>
        <taxon>Riboviria</taxon>
        <taxon>Orthornavirae</taxon>
        <taxon>Lenarviricota</taxon>
        <taxon>Leviviricetes</taxon>
        <taxon>Norzivirales</taxon>
        <taxon>Fiersviridae</taxon>
    </lineage>
</organism>